<dbReference type="Pfam" id="PF14322">
    <property type="entry name" value="SusD-like_3"/>
    <property type="match status" value="1"/>
</dbReference>
<comment type="caution">
    <text evidence="9">The sequence shown here is derived from an EMBL/GenBank/DDBJ whole genome shotgun (WGS) entry which is preliminary data.</text>
</comment>
<dbReference type="Proteomes" id="UP001500582">
    <property type="component" value="Unassembled WGS sequence"/>
</dbReference>
<gene>
    <name evidence="9" type="ORF">GCM10023149_22700</name>
</gene>
<protein>
    <submittedName>
        <fullName evidence="9">RagB/SusD family nutrient uptake outer membrane protein</fullName>
    </submittedName>
</protein>
<evidence type="ECO:0000256" key="3">
    <source>
        <dbReference type="ARBA" id="ARBA00022729"/>
    </source>
</evidence>
<dbReference type="InterPro" id="IPR012944">
    <property type="entry name" value="SusD_RagB_dom"/>
</dbReference>
<keyword evidence="10" id="KW-1185">Reference proteome</keyword>
<dbReference type="Pfam" id="PF07980">
    <property type="entry name" value="SusD_RagB"/>
    <property type="match status" value="1"/>
</dbReference>
<evidence type="ECO:0000256" key="4">
    <source>
        <dbReference type="ARBA" id="ARBA00023136"/>
    </source>
</evidence>
<dbReference type="CDD" id="cd08977">
    <property type="entry name" value="SusD"/>
    <property type="match status" value="1"/>
</dbReference>
<evidence type="ECO:0000256" key="5">
    <source>
        <dbReference type="ARBA" id="ARBA00023237"/>
    </source>
</evidence>
<proteinExistence type="inferred from homology"/>
<feature type="chain" id="PRO_5045241649" evidence="6">
    <location>
        <begin position="25"/>
        <end position="535"/>
    </location>
</feature>
<accession>A0ABP8GDN6</accession>
<evidence type="ECO:0000256" key="6">
    <source>
        <dbReference type="SAM" id="SignalP"/>
    </source>
</evidence>
<organism evidence="9 10">
    <name type="scientific">Mucilaginibacter gynuensis</name>
    <dbReference type="NCBI Taxonomy" id="1302236"/>
    <lineage>
        <taxon>Bacteria</taxon>
        <taxon>Pseudomonadati</taxon>
        <taxon>Bacteroidota</taxon>
        <taxon>Sphingobacteriia</taxon>
        <taxon>Sphingobacteriales</taxon>
        <taxon>Sphingobacteriaceae</taxon>
        <taxon>Mucilaginibacter</taxon>
    </lineage>
</organism>
<keyword evidence="4" id="KW-0472">Membrane</keyword>
<dbReference type="InterPro" id="IPR033985">
    <property type="entry name" value="SusD-like_N"/>
</dbReference>
<keyword evidence="3 6" id="KW-0732">Signal</keyword>
<evidence type="ECO:0000259" key="8">
    <source>
        <dbReference type="Pfam" id="PF14322"/>
    </source>
</evidence>
<sequence length="535" mass="61108">MKNKYLIGSLMCAMVIAVLTSSCKKLLEQTPQNSTYSEVFWQSSRDLNSAIAGNYALLRAAANSGTYNPSPRYYMYGDAVAKSYFTMQYVGDGLENIQNGDYTFIYNLNSLANWTSYYKTIAMSNIVLSKVPGVPEDKLTDVTNPAQFKRKIMGQALFIRALSYFMMTRVWGDVPLVTEAYEDPISAPHLPRSPKADVMKQIEKDCHDAIGMLDWGYTNTAEAHITASKGSVYALLAHLYLWRATMTDVRSNTPIAADVASADTTLTAVIAKGGYTLTDTSKYYDTFVGRSNEGIFELNMSENTKEGSSWSIANMFLRSNYIAYNSDNSRNYVNTGYLNDHFYKLTKDWQWVWTGSQWVWTEVSVKTIDSLDVRYRKNFDYRGTDRPTCIKYHNVVYRNAGQLQDAYVSNNMIIFRLSDMKLLQAEVALYQGNTGKAIDIINSFRKRYGASPDAQLATDLTKDQVMDEYILERGKEMYLEGHIFYDLLRTRKYETFVPWLSSTRFAQEGFYWPVYPSLFSDNNLLKQTSYWLGKI</sequence>
<name>A0ABP8GDN6_9SPHI</name>
<reference evidence="10" key="1">
    <citation type="journal article" date="2019" name="Int. J. Syst. Evol. Microbiol.">
        <title>The Global Catalogue of Microorganisms (GCM) 10K type strain sequencing project: providing services to taxonomists for standard genome sequencing and annotation.</title>
        <authorList>
            <consortium name="The Broad Institute Genomics Platform"/>
            <consortium name="The Broad Institute Genome Sequencing Center for Infectious Disease"/>
            <person name="Wu L."/>
            <person name="Ma J."/>
        </authorList>
    </citation>
    <scope>NUCLEOTIDE SEQUENCE [LARGE SCALE GENOMIC DNA]</scope>
    <source>
        <strain evidence="10">JCM 17705</strain>
    </source>
</reference>
<feature type="domain" description="RagB/SusD" evidence="7">
    <location>
        <begin position="349"/>
        <end position="494"/>
    </location>
</feature>
<dbReference type="InterPro" id="IPR011990">
    <property type="entry name" value="TPR-like_helical_dom_sf"/>
</dbReference>
<evidence type="ECO:0000256" key="2">
    <source>
        <dbReference type="ARBA" id="ARBA00006275"/>
    </source>
</evidence>
<evidence type="ECO:0000259" key="7">
    <source>
        <dbReference type="Pfam" id="PF07980"/>
    </source>
</evidence>
<feature type="signal peptide" evidence="6">
    <location>
        <begin position="1"/>
        <end position="24"/>
    </location>
</feature>
<dbReference type="EMBL" id="BAABFT010000005">
    <property type="protein sequence ID" value="GAA4322405.1"/>
    <property type="molecule type" value="Genomic_DNA"/>
</dbReference>
<dbReference type="Gene3D" id="1.25.40.390">
    <property type="match status" value="1"/>
</dbReference>
<evidence type="ECO:0000256" key="1">
    <source>
        <dbReference type="ARBA" id="ARBA00004442"/>
    </source>
</evidence>
<evidence type="ECO:0000313" key="9">
    <source>
        <dbReference type="EMBL" id="GAA4322405.1"/>
    </source>
</evidence>
<dbReference type="SUPFAM" id="SSF48452">
    <property type="entry name" value="TPR-like"/>
    <property type="match status" value="1"/>
</dbReference>
<feature type="domain" description="SusD-like N-terminal" evidence="8">
    <location>
        <begin position="83"/>
        <end position="241"/>
    </location>
</feature>
<keyword evidence="5" id="KW-0998">Cell outer membrane</keyword>
<comment type="subcellular location">
    <subcellularLocation>
        <location evidence="1">Cell outer membrane</location>
    </subcellularLocation>
</comment>
<dbReference type="PROSITE" id="PS51257">
    <property type="entry name" value="PROKAR_LIPOPROTEIN"/>
    <property type="match status" value="1"/>
</dbReference>
<dbReference type="RefSeq" id="WP_345211187.1">
    <property type="nucleotide sequence ID" value="NZ_BAABFT010000005.1"/>
</dbReference>
<evidence type="ECO:0000313" key="10">
    <source>
        <dbReference type="Proteomes" id="UP001500582"/>
    </source>
</evidence>
<comment type="similarity">
    <text evidence="2">Belongs to the SusD family.</text>
</comment>